<dbReference type="InterPro" id="IPR004665">
    <property type="entry name" value="Term_rho"/>
</dbReference>
<gene>
    <name evidence="9" type="primary">rho</name>
    <name evidence="14" type="ORF">Mal48_18820</name>
</gene>
<comment type="function">
    <text evidence="9">Facilitates transcription termination by a mechanism that involves Rho binding to the nascent RNA, activation of Rho's RNA-dependent ATPase activity, and release of the mRNA from the DNA template.</text>
</comment>
<keyword evidence="3 9" id="KW-0378">Hydrolase</keyword>
<dbReference type="EC" id="3.6.4.-" evidence="9 10"/>
<dbReference type="GO" id="GO:0003723">
    <property type="term" value="F:RNA binding"/>
    <property type="evidence" value="ECO:0007669"/>
    <property type="project" value="UniProtKB-UniRule"/>
</dbReference>
<keyword evidence="15" id="KW-1185">Reference proteome</keyword>
<dbReference type="GO" id="GO:0016787">
    <property type="term" value="F:hydrolase activity"/>
    <property type="evidence" value="ECO:0007669"/>
    <property type="project" value="UniProtKB-KW"/>
</dbReference>
<evidence type="ECO:0000256" key="5">
    <source>
        <dbReference type="ARBA" id="ARBA00022840"/>
    </source>
</evidence>
<dbReference type="InterPro" id="IPR003593">
    <property type="entry name" value="AAA+_ATPase"/>
</dbReference>
<reference evidence="14 15" key="1">
    <citation type="submission" date="2019-02" db="EMBL/GenBank/DDBJ databases">
        <title>Deep-cultivation of Planctomycetes and their phenomic and genomic characterization uncovers novel biology.</title>
        <authorList>
            <person name="Wiegand S."/>
            <person name="Jogler M."/>
            <person name="Boedeker C."/>
            <person name="Pinto D."/>
            <person name="Vollmers J."/>
            <person name="Rivas-Marin E."/>
            <person name="Kohn T."/>
            <person name="Peeters S.H."/>
            <person name="Heuer A."/>
            <person name="Rast P."/>
            <person name="Oberbeckmann S."/>
            <person name="Bunk B."/>
            <person name="Jeske O."/>
            <person name="Meyerdierks A."/>
            <person name="Storesund J.E."/>
            <person name="Kallscheuer N."/>
            <person name="Luecker S."/>
            <person name="Lage O.M."/>
            <person name="Pohl T."/>
            <person name="Merkel B.J."/>
            <person name="Hornburger P."/>
            <person name="Mueller R.-W."/>
            <person name="Bruemmer F."/>
            <person name="Labrenz M."/>
            <person name="Spormann A.M."/>
            <person name="Op den Camp H."/>
            <person name="Overmann J."/>
            <person name="Amann R."/>
            <person name="Jetten M.S.M."/>
            <person name="Mascher T."/>
            <person name="Medema M.H."/>
            <person name="Devos D.P."/>
            <person name="Kaster A.-K."/>
            <person name="Ovreas L."/>
            <person name="Rohde M."/>
            <person name="Galperin M.Y."/>
            <person name="Jogler C."/>
        </authorList>
    </citation>
    <scope>NUCLEOTIDE SEQUENCE [LARGE SCALE GENOMIC DNA]</scope>
    <source>
        <strain evidence="14 15">Mal48</strain>
    </source>
</reference>
<dbReference type="CDD" id="cd01128">
    <property type="entry name" value="rho_factor_C"/>
    <property type="match status" value="1"/>
</dbReference>
<dbReference type="Pfam" id="PF07498">
    <property type="entry name" value="Rho_N"/>
    <property type="match status" value="1"/>
</dbReference>
<evidence type="ECO:0000256" key="4">
    <source>
        <dbReference type="ARBA" id="ARBA00022806"/>
    </source>
</evidence>
<dbReference type="SMART" id="SM00959">
    <property type="entry name" value="Rho_N"/>
    <property type="match status" value="1"/>
</dbReference>
<dbReference type="SUPFAM" id="SSF68912">
    <property type="entry name" value="Rho N-terminal domain-like"/>
    <property type="match status" value="1"/>
</dbReference>
<evidence type="ECO:0000256" key="2">
    <source>
        <dbReference type="ARBA" id="ARBA00022741"/>
    </source>
</evidence>
<keyword evidence="1 9" id="KW-0806">Transcription termination</keyword>
<dbReference type="Proteomes" id="UP000315724">
    <property type="component" value="Chromosome"/>
</dbReference>
<dbReference type="InterPro" id="IPR012340">
    <property type="entry name" value="NA-bd_OB-fold"/>
</dbReference>
<dbReference type="KEGG" id="tpol:Mal48_18820"/>
<sequence length="454" mass="50919">MAKSSTSTPPSKDASGKNAIYDPADSQYEDAKQGEIHIAALQRMTVKELFELAKQENVSEYQGLKKQDLIFRILKERTKMNGLMFGEGTLEILPDGFGFLRSPDYHYLPCPDDIYVSPSQIRRFGLRTGATVAGQIRPPKENERYFALLRVEAINGNDPNMVSEKVPFDDLTPLHPEKRLKLSEAGAQLSTRIVDIVAPIGFGQRGLIVSPPRAGKTVLLQQLAQAVINSHPEVYVIVLLIDERPEEVTDMERQVKSDNCEVISSTFDEPPSRHIQVAEMVIEKAKRMVEYGQDVVIFLDSITRLARAYNTECPNSGKILTGGVDANALQHPKRFFGAARAVDEGGSLTILATALVDTGSKMDEVIFEEFKGTGNTELHLDRRMVEKRVWPAVDVNKSGTRREELLMDEDELRLVWILRRVLNDMNPVEAMELLTSRMGRTKTNDEFLQSMNLT</sequence>
<dbReference type="PANTHER" id="PTHR46425">
    <property type="entry name" value="TRANSCRIPTION TERMINATION FACTOR RHO"/>
    <property type="match status" value="1"/>
</dbReference>
<dbReference type="EMBL" id="CP036267">
    <property type="protein sequence ID" value="QDT32635.1"/>
    <property type="molecule type" value="Genomic_DNA"/>
</dbReference>
<dbReference type="RefSeq" id="WP_145198036.1">
    <property type="nucleotide sequence ID" value="NZ_CP036267.1"/>
</dbReference>
<dbReference type="GO" id="GO:0005524">
    <property type="term" value="F:ATP binding"/>
    <property type="evidence" value="ECO:0007669"/>
    <property type="project" value="UniProtKB-UniRule"/>
</dbReference>
<dbReference type="NCBIfam" id="TIGR00767">
    <property type="entry name" value="rho"/>
    <property type="match status" value="1"/>
</dbReference>
<evidence type="ECO:0000256" key="7">
    <source>
        <dbReference type="ARBA" id="ARBA00023015"/>
    </source>
</evidence>
<dbReference type="Gene3D" id="2.40.50.140">
    <property type="entry name" value="Nucleic acid-binding proteins"/>
    <property type="match status" value="1"/>
</dbReference>
<feature type="binding site" evidence="9">
    <location>
        <begin position="213"/>
        <end position="218"/>
    </location>
    <ligand>
        <name>ATP</name>
        <dbReference type="ChEBI" id="CHEBI:30616"/>
    </ligand>
</feature>
<keyword evidence="7 9" id="KW-0805">Transcription regulation</keyword>
<dbReference type="NCBIfam" id="NF006886">
    <property type="entry name" value="PRK09376.1"/>
    <property type="match status" value="1"/>
</dbReference>
<dbReference type="InterPro" id="IPR036269">
    <property type="entry name" value="Rho_N_sf"/>
</dbReference>
<evidence type="ECO:0000256" key="9">
    <source>
        <dbReference type="HAMAP-Rule" id="MF_01884"/>
    </source>
</evidence>
<protein>
    <recommendedName>
        <fullName evidence="9 10">Transcription termination factor Rho</fullName>
        <ecNumber evidence="9 10">3.6.4.-</ecNumber>
    </recommendedName>
    <alternativeName>
        <fullName evidence="9">ATP-dependent helicase Rho</fullName>
    </alternativeName>
</protein>
<dbReference type="CDD" id="cd04459">
    <property type="entry name" value="Rho_CSD"/>
    <property type="match status" value="1"/>
</dbReference>
<dbReference type="InterPro" id="IPR011113">
    <property type="entry name" value="Rho_RNA-bd"/>
</dbReference>
<evidence type="ECO:0000256" key="6">
    <source>
        <dbReference type="ARBA" id="ARBA00022884"/>
    </source>
</evidence>
<name>A0A517QLZ0_9PLAN</name>
<dbReference type="AlphaFoldDB" id="A0A517QLZ0"/>
<dbReference type="InterPro" id="IPR011112">
    <property type="entry name" value="Rho-like_N"/>
</dbReference>
<evidence type="ECO:0000313" key="15">
    <source>
        <dbReference type="Proteomes" id="UP000315724"/>
    </source>
</evidence>
<comment type="subunit">
    <text evidence="9">Homohexamer. The homohexamer assembles into an open ring structure.</text>
</comment>
<dbReference type="SUPFAM" id="SSF50249">
    <property type="entry name" value="Nucleic acid-binding proteins"/>
    <property type="match status" value="1"/>
</dbReference>
<dbReference type="Pfam" id="PF07497">
    <property type="entry name" value="Rho_RNA_bind"/>
    <property type="match status" value="1"/>
</dbReference>
<comment type="similarity">
    <text evidence="9 11">Belongs to the Rho family.</text>
</comment>
<dbReference type="SUPFAM" id="SSF52540">
    <property type="entry name" value="P-loop containing nucleoside triphosphate hydrolases"/>
    <property type="match status" value="1"/>
</dbReference>
<dbReference type="GO" id="GO:0008186">
    <property type="term" value="F:ATP-dependent activity, acting on RNA"/>
    <property type="evidence" value="ECO:0007669"/>
    <property type="project" value="UniProtKB-UniRule"/>
</dbReference>
<dbReference type="Pfam" id="PF00006">
    <property type="entry name" value="ATP-synt_ab"/>
    <property type="match status" value="1"/>
</dbReference>
<dbReference type="HAMAP" id="MF_01884">
    <property type="entry name" value="Rho"/>
    <property type="match status" value="1"/>
</dbReference>
<evidence type="ECO:0000259" key="13">
    <source>
        <dbReference type="PROSITE" id="PS51856"/>
    </source>
</evidence>
<dbReference type="Gene3D" id="3.40.50.300">
    <property type="entry name" value="P-loop containing nucleotide triphosphate hydrolases"/>
    <property type="match status" value="1"/>
</dbReference>
<keyword evidence="2 9" id="KW-0547">Nucleotide-binding</keyword>
<keyword evidence="4 9" id="KW-0347">Helicase</keyword>
<dbReference type="OrthoDB" id="9805197at2"/>
<evidence type="ECO:0000256" key="1">
    <source>
        <dbReference type="ARBA" id="ARBA00022472"/>
    </source>
</evidence>
<feature type="region of interest" description="Disordered" evidence="12">
    <location>
        <begin position="1"/>
        <end position="26"/>
    </location>
</feature>
<dbReference type="GO" id="GO:0005829">
    <property type="term" value="C:cytosol"/>
    <property type="evidence" value="ECO:0007669"/>
    <property type="project" value="UniProtKB-ARBA"/>
</dbReference>
<evidence type="ECO:0000256" key="12">
    <source>
        <dbReference type="SAM" id="MobiDB-lite"/>
    </source>
</evidence>
<dbReference type="GO" id="GO:0004386">
    <property type="term" value="F:helicase activity"/>
    <property type="evidence" value="ECO:0007669"/>
    <property type="project" value="UniProtKB-UniRule"/>
</dbReference>
<dbReference type="InterPro" id="IPR041703">
    <property type="entry name" value="Rho_factor_ATP-bd"/>
</dbReference>
<evidence type="ECO:0000256" key="10">
    <source>
        <dbReference type="NCBIfam" id="TIGR00767"/>
    </source>
</evidence>
<dbReference type="InterPro" id="IPR011129">
    <property type="entry name" value="CSD"/>
</dbReference>
<dbReference type="SMART" id="SM00382">
    <property type="entry name" value="AAA"/>
    <property type="match status" value="1"/>
</dbReference>
<organism evidence="14 15">
    <name type="scientific">Thalassoglobus polymorphus</name>
    <dbReference type="NCBI Taxonomy" id="2527994"/>
    <lineage>
        <taxon>Bacteria</taxon>
        <taxon>Pseudomonadati</taxon>
        <taxon>Planctomycetota</taxon>
        <taxon>Planctomycetia</taxon>
        <taxon>Planctomycetales</taxon>
        <taxon>Planctomycetaceae</taxon>
        <taxon>Thalassoglobus</taxon>
    </lineage>
</organism>
<evidence type="ECO:0000256" key="8">
    <source>
        <dbReference type="ARBA" id="ARBA00023163"/>
    </source>
</evidence>
<accession>A0A517QLZ0</accession>
<evidence type="ECO:0000256" key="3">
    <source>
        <dbReference type="ARBA" id="ARBA00022801"/>
    </source>
</evidence>
<keyword evidence="6 9" id="KW-0694">RNA-binding</keyword>
<feature type="binding site" evidence="9">
    <location>
        <begin position="201"/>
        <end position="206"/>
    </location>
    <ligand>
        <name>ATP</name>
        <dbReference type="ChEBI" id="CHEBI:30616"/>
    </ligand>
</feature>
<comment type="caution">
    <text evidence="9">Lacks conserved residue(s) required for the propagation of feature annotation.</text>
</comment>
<feature type="compositionally biased region" description="Polar residues" evidence="12">
    <location>
        <begin position="1"/>
        <end position="10"/>
    </location>
</feature>
<dbReference type="InterPro" id="IPR027417">
    <property type="entry name" value="P-loop_NTPase"/>
</dbReference>
<dbReference type="InterPro" id="IPR000194">
    <property type="entry name" value="ATPase_F1/V1/A1_a/bsu_nucl-bd"/>
</dbReference>
<evidence type="ECO:0000256" key="11">
    <source>
        <dbReference type="PROSITE-ProRule" id="PRU01203"/>
    </source>
</evidence>
<keyword evidence="5 9" id="KW-0067">ATP-binding</keyword>
<evidence type="ECO:0000313" key="14">
    <source>
        <dbReference type="EMBL" id="QDT32635.1"/>
    </source>
</evidence>
<dbReference type="SMART" id="SM00357">
    <property type="entry name" value="CSP"/>
    <property type="match status" value="1"/>
</dbReference>
<proteinExistence type="inferred from homology"/>
<keyword evidence="8 9" id="KW-0804">Transcription</keyword>
<feature type="domain" description="Rho RNA-BD" evidence="13">
    <location>
        <begin position="83"/>
        <end position="158"/>
    </location>
</feature>
<dbReference type="GO" id="GO:0006353">
    <property type="term" value="P:DNA-templated transcription termination"/>
    <property type="evidence" value="ECO:0007669"/>
    <property type="project" value="UniProtKB-UniRule"/>
</dbReference>
<feature type="binding site" evidence="9">
    <location>
        <position position="244"/>
    </location>
    <ligand>
        <name>ATP</name>
        <dbReference type="ChEBI" id="CHEBI:30616"/>
    </ligand>
</feature>
<dbReference type="PROSITE" id="PS51856">
    <property type="entry name" value="RHO_RNA_BD"/>
    <property type="match status" value="1"/>
</dbReference>
<dbReference type="PANTHER" id="PTHR46425:SF1">
    <property type="entry name" value="TRANSCRIPTION TERMINATION FACTOR RHO"/>
    <property type="match status" value="1"/>
</dbReference>